<evidence type="ECO:0000313" key="3">
    <source>
        <dbReference type="EMBL" id="MBR0800714.1"/>
    </source>
</evidence>
<dbReference type="SUPFAM" id="SSF49879">
    <property type="entry name" value="SMAD/FHA domain"/>
    <property type="match status" value="1"/>
</dbReference>
<dbReference type="InterPro" id="IPR017735">
    <property type="entry name" value="T6SS_FHA"/>
</dbReference>
<dbReference type="SMART" id="SM00240">
    <property type="entry name" value="FHA"/>
    <property type="match status" value="1"/>
</dbReference>
<reference evidence="4" key="1">
    <citation type="journal article" date="2021" name="ISME J.">
        <title>Evolutionary origin and ecological implication of a unique nif island in free-living Bradyrhizobium lineages.</title>
        <authorList>
            <person name="Tao J."/>
        </authorList>
    </citation>
    <scope>NUCLEOTIDE SEQUENCE [LARGE SCALE GENOMIC DNA]</scope>
    <source>
        <strain evidence="4">SZCCT0434</strain>
    </source>
</reference>
<dbReference type="InterPro" id="IPR008984">
    <property type="entry name" value="SMAD_FHA_dom_sf"/>
</dbReference>
<comment type="caution">
    <text evidence="3">The sequence shown here is derived from an EMBL/GenBank/DDBJ whole genome shotgun (WGS) entry which is preliminary data.</text>
</comment>
<name>A0ABS5FV96_9BRAD</name>
<proteinExistence type="predicted"/>
<dbReference type="InterPro" id="IPR046883">
    <property type="entry name" value="T6SS_FHA_C"/>
</dbReference>
<protein>
    <submittedName>
        <fullName evidence="3">Type VI secretion system-associated FHA domain protein TagH</fullName>
    </submittedName>
</protein>
<dbReference type="InterPro" id="IPR000253">
    <property type="entry name" value="FHA_dom"/>
</dbReference>
<dbReference type="EMBL" id="JAFCJH010000060">
    <property type="protein sequence ID" value="MBR0800714.1"/>
    <property type="molecule type" value="Genomic_DNA"/>
</dbReference>
<dbReference type="PROSITE" id="PS50006">
    <property type="entry name" value="FHA_DOMAIN"/>
    <property type="match status" value="1"/>
</dbReference>
<feature type="region of interest" description="Disordered" evidence="1">
    <location>
        <begin position="164"/>
        <end position="269"/>
    </location>
</feature>
<organism evidence="3 4">
    <name type="scientific">Bradyrhizobium jicamae</name>
    <dbReference type="NCBI Taxonomy" id="280332"/>
    <lineage>
        <taxon>Bacteria</taxon>
        <taxon>Pseudomonadati</taxon>
        <taxon>Pseudomonadota</taxon>
        <taxon>Alphaproteobacteria</taxon>
        <taxon>Hyphomicrobiales</taxon>
        <taxon>Nitrobacteraceae</taxon>
        <taxon>Bradyrhizobium</taxon>
    </lineage>
</organism>
<evidence type="ECO:0000259" key="2">
    <source>
        <dbReference type="PROSITE" id="PS50006"/>
    </source>
</evidence>
<keyword evidence="4" id="KW-1185">Reference proteome</keyword>
<dbReference type="RefSeq" id="WP_212495001.1">
    <property type="nucleotide sequence ID" value="NZ_JAFCJH010000060.1"/>
</dbReference>
<feature type="domain" description="FHA" evidence="2">
    <location>
        <begin position="29"/>
        <end position="79"/>
    </location>
</feature>
<dbReference type="NCBIfam" id="TIGR03354">
    <property type="entry name" value="VI_FHA"/>
    <property type="match status" value="1"/>
</dbReference>
<evidence type="ECO:0000256" key="1">
    <source>
        <dbReference type="SAM" id="MobiDB-lite"/>
    </source>
</evidence>
<accession>A0ABS5FV96</accession>
<feature type="compositionally biased region" description="Pro residues" evidence="1">
    <location>
        <begin position="206"/>
        <end position="215"/>
    </location>
</feature>
<gene>
    <name evidence="3" type="primary">tagH</name>
    <name evidence="3" type="ORF">JQ615_35670</name>
</gene>
<sequence length="458" mass="50714">MALTLKIENHTSLADGGPLTMTIQGKRGIDIGRDQHLDWTLPDPSRAISGKHCEVRWRDNAYWLHDTSTNGTFIYGTDNRLNGPHRIRNGDRFVIGDYIVLAILDDERAVVGSNTASAVKPSYDEIWNAIGEVAPPINPKQLKLQRDVRRAKADFLDWAVDVPSLLPSSPAPRPQVSQNSPVENAGSARAFGKPPPVRPDVAAMSAPPPPPWPLEPPKDVWGSQAPGREGAVEAPTETSPPPSADADARAEPNRSSPIGRPRSANNQDMGTDKLVRAFARGAGLPADALSSRDPGQFAEEIGQLIRILTENVREMLQSRKQTKRNARSSDQTTVEAVNNNPLKFAPTPEDAMRLLFGPSTPSWLDWRRAFAEGFEDLKTHQLKTYSAMQHAVDALVGEFEPPAIEKISQQKSIFELRDARLWDLYVLRWNGRTQGGEQAIVNAFMRHFVDNYDLDIER</sequence>
<dbReference type="Pfam" id="PF00498">
    <property type="entry name" value="FHA"/>
    <property type="match status" value="1"/>
</dbReference>
<evidence type="ECO:0000313" key="4">
    <source>
        <dbReference type="Proteomes" id="UP001315278"/>
    </source>
</evidence>
<dbReference type="Gene3D" id="2.60.200.20">
    <property type="match status" value="1"/>
</dbReference>
<dbReference type="Proteomes" id="UP001315278">
    <property type="component" value="Unassembled WGS sequence"/>
</dbReference>
<dbReference type="CDD" id="cd00060">
    <property type="entry name" value="FHA"/>
    <property type="match status" value="1"/>
</dbReference>
<dbReference type="Pfam" id="PF20232">
    <property type="entry name" value="T6SS_FHA_C"/>
    <property type="match status" value="1"/>
</dbReference>